<organism evidence="3 4">
    <name type="scientific">Anaerobaca lacustris</name>
    <dbReference type="NCBI Taxonomy" id="3044600"/>
    <lineage>
        <taxon>Bacteria</taxon>
        <taxon>Pseudomonadati</taxon>
        <taxon>Planctomycetota</taxon>
        <taxon>Phycisphaerae</taxon>
        <taxon>Sedimentisphaerales</taxon>
        <taxon>Anaerobacaceae</taxon>
        <taxon>Anaerobaca</taxon>
    </lineage>
</organism>
<comment type="caution">
    <text evidence="3">The sequence shown here is derived from an EMBL/GenBank/DDBJ whole genome shotgun (WGS) entry which is preliminary data.</text>
</comment>
<reference evidence="3" key="1">
    <citation type="submission" date="2023-05" db="EMBL/GenBank/DDBJ databases">
        <title>Anaerotaeda fermentans gen. nov., sp. nov., a novel anaerobic planctomycete of the new family within the order Sedimentisphaerales isolated from Taman Peninsula, Russia.</title>
        <authorList>
            <person name="Khomyakova M.A."/>
            <person name="Merkel A.Y."/>
            <person name="Slobodkin A.I."/>
        </authorList>
    </citation>
    <scope>NUCLEOTIDE SEQUENCE</scope>
    <source>
        <strain evidence="3">M17dextr</strain>
    </source>
</reference>
<feature type="compositionally biased region" description="Polar residues" evidence="1">
    <location>
        <begin position="24"/>
        <end position="35"/>
    </location>
</feature>
<feature type="compositionally biased region" description="Basic and acidic residues" evidence="1">
    <location>
        <begin position="38"/>
        <end position="77"/>
    </location>
</feature>
<feature type="signal peptide" evidence="2">
    <location>
        <begin position="1"/>
        <end position="25"/>
    </location>
</feature>
<accession>A0AAW6U298</accession>
<evidence type="ECO:0000256" key="1">
    <source>
        <dbReference type="SAM" id="MobiDB-lite"/>
    </source>
</evidence>
<dbReference type="Proteomes" id="UP001431776">
    <property type="component" value="Unassembled WGS sequence"/>
</dbReference>
<evidence type="ECO:0000256" key="2">
    <source>
        <dbReference type="SAM" id="SignalP"/>
    </source>
</evidence>
<keyword evidence="4" id="KW-1185">Reference proteome</keyword>
<keyword evidence="2" id="KW-0732">Signal</keyword>
<dbReference type="AlphaFoldDB" id="A0AAW6U298"/>
<proteinExistence type="predicted"/>
<evidence type="ECO:0000313" key="4">
    <source>
        <dbReference type="Proteomes" id="UP001431776"/>
    </source>
</evidence>
<name>A0AAW6U298_9BACT</name>
<evidence type="ECO:0000313" key="3">
    <source>
        <dbReference type="EMBL" id="MDI6450965.1"/>
    </source>
</evidence>
<feature type="chain" id="PRO_5043543601" description="Secreted protein" evidence="2">
    <location>
        <begin position="26"/>
        <end position="207"/>
    </location>
</feature>
<feature type="region of interest" description="Disordered" evidence="1">
    <location>
        <begin position="24"/>
        <end position="84"/>
    </location>
</feature>
<dbReference type="EMBL" id="JASCXX010000026">
    <property type="protein sequence ID" value="MDI6450965.1"/>
    <property type="molecule type" value="Genomic_DNA"/>
</dbReference>
<gene>
    <name evidence="3" type="ORF">QJ522_18030</name>
</gene>
<dbReference type="RefSeq" id="WP_349246372.1">
    <property type="nucleotide sequence ID" value="NZ_JASCXX010000026.1"/>
</dbReference>
<sequence>MMFRRTAAAMGLVLCLAGIVPLSHSQSQHSETPTAQEMMERMQRQQERWREQTDRQMARFQEQAKRDSRRSLDEAKRQAIGATPSQWGTIRPRLQAVSALRHEEYAYLRPQVGLKTSEAVGRCRWTWENIFALDPDKPLTAAETTCRVLRDMLADEQTSIEATWEQVELLRAQRKHAADQLPAAEQALGKVTTLRQKAALMVMGALQ</sequence>
<protein>
    <recommendedName>
        <fullName evidence="5">Secreted protein</fullName>
    </recommendedName>
</protein>
<evidence type="ECO:0008006" key="5">
    <source>
        <dbReference type="Google" id="ProtNLM"/>
    </source>
</evidence>